<keyword evidence="4" id="KW-1185">Reference proteome</keyword>
<dbReference type="GO" id="GO:0019005">
    <property type="term" value="C:SCF ubiquitin ligase complex"/>
    <property type="evidence" value="ECO:0007669"/>
    <property type="project" value="TreeGrafter"/>
</dbReference>
<dbReference type="InterPro" id="IPR001810">
    <property type="entry name" value="F-box_dom"/>
</dbReference>
<dbReference type="SUPFAM" id="SSF52047">
    <property type="entry name" value="RNI-like"/>
    <property type="match status" value="1"/>
</dbReference>
<dbReference type="SMART" id="SM00256">
    <property type="entry name" value="FBOX"/>
    <property type="match status" value="1"/>
</dbReference>
<dbReference type="GO" id="GO:0031146">
    <property type="term" value="P:SCF-dependent proteasomal ubiquitin-dependent protein catabolic process"/>
    <property type="evidence" value="ECO:0007669"/>
    <property type="project" value="TreeGrafter"/>
</dbReference>
<feature type="region of interest" description="Disordered" evidence="1">
    <location>
        <begin position="87"/>
        <end position="117"/>
    </location>
</feature>
<dbReference type="SUPFAM" id="SSF81383">
    <property type="entry name" value="F-box domain"/>
    <property type="match status" value="1"/>
</dbReference>
<feature type="domain" description="F-box" evidence="2">
    <location>
        <begin position="201"/>
        <end position="247"/>
    </location>
</feature>
<dbReference type="PROSITE" id="PS50181">
    <property type="entry name" value="FBOX"/>
    <property type="match status" value="1"/>
</dbReference>
<evidence type="ECO:0000313" key="3">
    <source>
        <dbReference type="EMBL" id="KAJ5103284.1"/>
    </source>
</evidence>
<reference evidence="3" key="1">
    <citation type="submission" date="2022-11" db="EMBL/GenBank/DDBJ databases">
        <authorList>
            <person name="Petersen C."/>
        </authorList>
    </citation>
    <scope>NUCLEOTIDE SEQUENCE</scope>
    <source>
        <strain evidence="3">IBT 30761</strain>
    </source>
</reference>
<feature type="compositionally biased region" description="Polar residues" evidence="1">
    <location>
        <begin position="625"/>
        <end position="640"/>
    </location>
</feature>
<evidence type="ECO:0000313" key="4">
    <source>
        <dbReference type="Proteomes" id="UP001149074"/>
    </source>
</evidence>
<comment type="caution">
    <text evidence="3">The sequence shown here is derived from an EMBL/GenBank/DDBJ whole genome shotgun (WGS) entry which is preliminary data.</text>
</comment>
<dbReference type="SMART" id="SM00367">
    <property type="entry name" value="LRR_CC"/>
    <property type="match status" value="6"/>
</dbReference>
<feature type="region of interest" description="Disordered" evidence="1">
    <location>
        <begin position="1"/>
        <end position="70"/>
    </location>
</feature>
<dbReference type="InterPro" id="IPR032675">
    <property type="entry name" value="LRR_dom_sf"/>
</dbReference>
<dbReference type="Pfam" id="PF12937">
    <property type="entry name" value="F-box-like"/>
    <property type="match status" value="1"/>
</dbReference>
<feature type="compositionally biased region" description="Low complexity" evidence="1">
    <location>
        <begin position="41"/>
        <end position="50"/>
    </location>
</feature>
<dbReference type="Proteomes" id="UP001149074">
    <property type="component" value="Unassembled WGS sequence"/>
</dbReference>
<dbReference type="GeneID" id="81355286"/>
<dbReference type="OrthoDB" id="550575at2759"/>
<name>A0A9W9FN57_9EURO</name>
<feature type="region of interest" description="Disordered" evidence="1">
    <location>
        <begin position="625"/>
        <end position="648"/>
    </location>
</feature>
<evidence type="ECO:0000256" key="1">
    <source>
        <dbReference type="SAM" id="MobiDB-lite"/>
    </source>
</evidence>
<dbReference type="EMBL" id="JAPQKI010000004">
    <property type="protein sequence ID" value="KAJ5103284.1"/>
    <property type="molecule type" value="Genomic_DNA"/>
</dbReference>
<sequence>MVAHTRDEIAPSPEMAANSTAPNGEIPLEQPPKLKGRHRLLQSLQRMSSSPTLTRRGRSASTGYRRDHKASLSCVSLSSSAYSPCLGNGNSESSQPQSYHAFSPRPATPGLAGSSGESLDINNLNRIVGIESPNVSQPRTIPLPVDVRPASPKEPPCSLTPDVVKVESVGGLQESQLGSKSTSQLVSKSRSRSESKLKPQLNFWDAMPQEIQLEVFSYLKPCELVRCSAVSKTWNEMCYDGQLWAKIDTADYYQKIPGSDLVNLITSGGPYLRDLNIRGCVQMQTQWASAHGERIAKLCQNVVKLSLEGCRISQRPLHNFLRNNSRLEYINLSGLKSADNDTLKAISESCPQLEILNVSFCTNVAHKGLTYVVGACKRLKDLRASETGYFNDQLMKVMHKRNNLERLIFSNKYMFDWSLEMLMHGKNPKIDLLSNRPIAPPRRLRHLDLHQCKALTDKGLRYLAYNVPNLEGLQVSQCAKLTDSAIIDVIRTTPKLSHLELEDLGKLTNEVLTELAQAPCSQSLEHLNISFCESLGDTGMLALMKNCPKLRSVEMDNTKVSDLTLMEASFQLRKRGYGSELPKVGLRLVVFDCANVTWAGVREVLSSNARIPRSRKPVQPIATVTQVSEDGSSPTTSAFVTPNSTPPPPLPTYPNEIIQLKCFYGWQQTVNEHTKRVLRGDLQSASRIDRKWADYMMIHEEAGIAGAGARRRRRRAREAEELFQFYGYDEDSESEVYHPRGGRRRAQSGGCTVM</sequence>
<feature type="region of interest" description="Disordered" evidence="1">
    <location>
        <begin position="170"/>
        <end position="193"/>
    </location>
</feature>
<dbReference type="RefSeq" id="XP_056476664.1">
    <property type="nucleotide sequence ID" value="XM_056616307.1"/>
</dbReference>
<dbReference type="InterPro" id="IPR001611">
    <property type="entry name" value="Leu-rich_rpt"/>
</dbReference>
<accession>A0A9W9FN57</accession>
<dbReference type="Pfam" id="PF13516">
    <property type="entry name" value="LRR_6"/>
    <property type="match status" value="2"/>
</dbReference>
<reference evidence="3" key="2">
    <citation type="journal article" date="2023" name="IMA Fungus">
        <title>Comparative genomic study of the Penicillium genus elucidates a diverse pangenome and 15 lateral gene transfer events.</title>
        <authorList>
            <person name="Petersen C."/>
            <person name="Sorensen T."/>
            <person name="Nielsen M.R."/>
            <person name="Sondergaard T.E."/>
            <person name="Sorensen J.L."/>
            <person name="Fitzpatrick D.A."/>
            <person name="Frisvad J.C."/>
            <person name="Nielsen K.L."/>
        </authorList>
    </citation>
    <scope>NUCLEOTIDE SEQUENCE</scope>
    <source>
        <strain evidence="3">IBT 30761</strain>
    </source>
</reference>
<feature type="region of interest" description="Disordered" evidence="1">
    <location>
        <begin position="734"/>
        <end position="754"/>
    </location>
</feature>
<organism evidence="3 4">
    <name type="scientific">Penicillium argentinense</name>
    <dbReference type="NCBI Taxonomy" id="1131581"/>
    <lineage>
        <taxon>Eukaryota</taxon>
        <taxon>Fungi</taxon>
        <taxon>Dikarya</taxon>
        <taxon>Ascomycota</taxon>
        <taxon>Pezizomycotina</taxon>
        <taxon>Eurotiomycetes</taxon>
        <taxon>Eurotiomycetidae</taxon>
        <taxon>Eurotiales</taxon>
        <taxon>Aspergillaceae</taxon>
        <taxon>Penicillium</taxon>
    </lineage>
</organism>
<feature type="compositionally biased region" description="Polar residues" evidence="1">
    <location>
        <begin position="88"/>
        <end position="100"/>
    </location>
</feature>
<evidence type="ECO:0000259" key="2">
    <source>
        <dbReference type="PROSITE" id="PS50181"/>
    </source>
</evidence>
<dbReference type="InterPro" id="IPR036047">
    <property type="entry name" value="F-box-like_dom_sf"/>
</dbReference>
<dbReference type="AlphaFoldDB" id="A0A9W9FN57"/>
<dbReference type="InterPro" id="IPR006553">
    <property type="entry name" value="Leu-rich_rpt_Cys-con_subtyp"/>
</dbReference>
<dbReference type="PANTHER" id="PTHR13318">
    <property type="entry name" value="PARTNER OF PAIRED, ISOFORM B-RELATED"/>
    <property type="match status" value="1"/>
</dbReference>
<dbReference type="PANTHER" id="PTHR13318:SF190">
    <property type="entry name" value="PARTNER OF PAIRED, ISOFORM B"/>
    <property type="match status" value="1"/>
</dbReference>
<feature type="compositionally biased region" description="Low complexity" evidence="1">
    <location>
        <begin position="179"/>
        <end position="188"/>
    </location>
</feature>
<dbReference type="Gene3D" id="3.80.10.10">
    <property type="entry name" value="Ribonuclease Inhibitor"/>
    <property type="match status" value="3"/>
</dbReference>
<proteinExistence type="predicted"/>
<gene>
    <name evidence="3" type="ORF">N7532_003813</name>
</gene>
<protein>
    <recommendedName>
        <fullName evidence="2">F-box domain-containing protein</fullName>
    </recommendedName>
</protein>